<gene>
    <name evidence="1" type="ORF">Cflav_PD0300</name>
</gene>
<evidence type="ECO:0000313" key="2">
    <source>
        <dbReference type="Proteomes" id="UP000003688"/>
    </source>
</evidence>
<dbReference type="Proteomes" id="UP000003688">
    <property type="component" value="Unassembled WGS sequence"/>
</dbReference>
<comment type="caution">
    <text evidence="1">The sequence shown here is derived from an EMBL/GenBank/DDBJ whole genome shotgun (WGS) entry which is preliminary data.</text>
</comment>
<proteinExistence type="predicted"/>
<dbReference type="AlphaFoldDB" id="B9XSF3"/>
<dbReference type="STRING" id="320771.Cflav_PD0300"/>
<organism evidence="1 2">
    <name type="scientific">Pedosphaera parvula (strain Ellin514)</name>
    <dbReference type="NCBI Taxonomy" id="320771"/>
    <lineage>
        <taxon>Bacteria</taxon>
        <taxon>Pseudomonadati</taxon>
        <taxon>Verrucomicrobiota</taxon>
        <taxon>Pedosphaerae</taxon>
        <taxon>Pedosphaerales</taxon>
        <taxon>Pedosphaeraceae</taxon>
        <taxon>Pedosphaera</taxon>
    </lineage>
</organism>
<keyword evidence="2" id="KW-1185">Reference proteome</keyword>
<evidence type="ECO:0000313" key="1">
    <source>
        <dbReference type="EMBL" id="EEF57218.1"/>
    </source>
</evidence>
<reference evidence="1 2" key="1">
    <citation type="journal article" date="2011" name="J. Bacteriol.">
        <title>Genome sequence of 'Pedosphaera parvula' Ellin514, an aerobic Verrucomicrobial isolate from pasture soil.</title>
        <authorList>
            <person name="Kant R."/>
            <person name="van Passel M.W."/>
            <person name="Sangwan P."/>
            <person name="Palva A."/>
            <person name="Lucas S."/>
            <person name="Copeland A."/>
            <person name="Lapidus A."/>
            <person name="Glavina Del Rio T."/>
            <person name="Dalin E."/>
            <person name="Tice H."/>
            <person name="Bruce D."/>
            <person name="Goodwin L."/>
            <person name="Pitluck S."/>
            <person name="Chertkov O."/>
            <person name="Larimer F.W."/>
            <person name="Land M.L."/>
            <person name="Hauser L."/>
            <person name="Brettin T.S."/>
            <person name="Detter J.C."/>
            <person name="Han S."/>
            <person name="de Vos W.M."/>
            <person name="Janssen P.H."/>
            <person name="Smidt H."/>
        </authorList>
    </citation>
    <scope>NUCLEOTIDE SEQUENCE [LARGE SCALE GENOMIC DNA]</scope>
    <source>
        <strain evidence="1 2">Ellin514</strain>
    </source>
</reference>
<protein>
    <submittedName>
        <fullName evidence="1">Uncharacterized protein</fullName>
    </submittedName>
</protein>
<sequence length="34" mass="3871">MVLRSNYLVLLIQPLNEMRQPEVVVPLDFAMPGS</sequence>
<name>B9XSF3_PEDPL</name>
<dbReference type="EMBL" id="ABOX02000079">
    <property type="protein sequence ID" value="EEF57218.1"/>
    <property type="molecule type" value="Genomic_DNA"/>
</dbReference>
<accession>B9XSF3</accession>